<keyword evidence="4" id="KW-1185">Reference proteome</keyword>
<dbReference type="InterPro" id="IPR000627">
    <property type="entry name" value="Intradiol_dOase_C"/>
</dbReference>
<proteinExistence type="predicted"/>
<feature type="compositionally biased region" description="Low complexity" evidence="1">
    <location>
        <begin position="37"/>
        <end position="46"/>
    </location>
</feature>
<dbReference type="Proteomes" id="UP000290407">
    <property type="component" value="Unassembled WGS sequence"/>
</dbReference>
<evidence type="ECO:0000313" key="3">
    <source>
        <dbReference type="EMBL" id="RYC71450.1"/>
    </source>
</evidence>
<dbReference type="Gene3D" id="2.60.130.10">
    <property type="entry name" value="Aromatic compound dioxygenase"/>
    <property type="match status" value="1"/>
</dbReference>
<dbReference type="GO" id="GO:0016702">
    <property type="term" value="F:oxidoreductase activity, acting on single donors with incorporation of molecular oxygen, incorporation of two atoms of oxygen"/>
    <property type="evidence" value="ECO:0007669"/>
    <property type="project" value="InterPro"/>
</dbReference>
<organism evidence="3 4">
    <name type="scientific">Spirosoma sordidisoli</name>
    <dbReference type="NCBI Taxonomy" id="2502893"/>
    <lineage>
        <taxon>Bacteria</taxon>
        <taxon>Pseudomonadati</taxon>
        <taxon>Bacteroidota</taxon>
        <taxon>Cytophagia</taxon>
        <taxon>Cytophagales</taxon>
        <taxon>Cytophagaceae</taxon>
        <taxon>Spirosoma</taxon>
    </lineage>
</organism>
<feature type="domain" description="Intradiol ring-cleavage dioxygenases" evidence="2">
    <location>
        <begin position="68"/>
        <end position="194"/>
    </location>
</feature>
<dbReference type="RefSeq" id="WP_129600292.1">
    <property type="nucleotide sequence ID" value="NZ_SBLB01000001.1"/>
</dbReference>
<dbReference type="SUPFAM" id="SSF49482">
    <property type="entry name" value="Aromatic compound dioxygenase"/>
    <property type="match status" value="1"/>
</dbReference>
<comment type="caution">
    <text evidence="3">The sequence shown here is derived from an EMBL/GenBank/DDBJ whole genome shotgun (WGS) entry which is preliminary data.</text>
</comment>
<accession>A0A4Q2UUH1</accession>
<dbReference type="Pfam" id="PF00775">
    <property type="entry name" value="Dioxygenase_C"/>
    <property type="match status" value="1"/>
</dbReference>
<feature type="region of interest" description="Disordered" evidence="1">
    <location>
        <begin position="33"/>
        <end position="54"/>
    </location>
</feature>
<reference evidence="3 4" key="1">
    <citation type="submission" date="2019-01" db="EMBL/GenBank/DDBJ databases">
        <title>Spirosoma flava sp. nov., a propanil-degrading bacterium isolated from herbicide-contaminated soil.</title>
        <authorList>
            <person name="Zhang L."/>
            <person name="Jiang J.-D."/>
        </authorList>
    </citation>
    <scope>NUCLEOTIDE SEQUENCE [LARGE SCALE GENOMIC DNA]</scope>
    <source>
        <strain evidence="3 4">TY50</strain>
    </source>
</reference>
<dbReference type="AlphaFoldDB" id="A0A4Q2UUH1"/>
<gene>
    <name evidence="3" type="ORF">EQG79_04725</name>
</gene>
<dbReference type="PANTHER" id="PTHR34315:SF1">
    <property type="entry name" value="INTRADIOL RING-CLEAVAGE DIOXYGENASES DOMAIN-CONTAINING PROTEIN-RELATED"/>
    <property type="match status" value="1"/>
</dbReference>
<keyword evidence="3" id="KW-0560">Oxidoreductase</keyword>
<evidence type="ECO:0000313" key="4">
    <source>
        <dbReference type="Proteomes" id="UP000290407"/>
    </source>
</evidence>
<sequence>MIPSEPISRLSFLRKAIASTVLTPALLQSCSSQTEITPGGTTTNGSTTGGSTTGSCVVTDTETDGPYPLYSSRGSALQRVDIREGKTGLQLDMTMTVKNVNNSCAVLANARVDIWYCDKDGYYSGYSNSGYLGTQNNTGKTFLRGLQYTDASGQVKFTGIYPGWYQGRATHIHVQVYVDNTLKLTSQIAFPEDINTAVYTTDLYKAHGQNSLKNSGDNILSDSLDNELATVTANSATGGYNLTHTIYVKA</sequence>
<evidence type="ECO:0000259" key="2">
    <source>
        <dbReference type="Pfam" id="PF00775"/>
    </source>
</evidence>
<dbReference type="InterPro" id="IPR015889">
    <property type="entry name" value="Intradiol_dOase_core"/>
</dbReference>
<name>A0A4Q2UUH1_9BACT</name>
<evidence type="ECO:0000256" key="1">
    <source>
        <dbReference type="SAM" id="MobiDB-lite"/>
    </source>
</evidence>
<keyword evidence="3" id="KW-0223">Dioxygenase</keyword>
<dbReference type="GO" id="GO:0008199">
    <property type="term" value="F:ferric iron binding"/>
    <property type="evidence" value="ECO:0007669"/>
    <property type="project" value="InterPro"/>
</dbReference>
<protein>
    <submittedName>
        <fullName evidence="3">Intradiol ring-cleavage dioxygenase</fullName>
    </submittedName>
</protein>
<dbReference type="EMBL" id="SBLB01000001">
    <property type="protein sequence ID" value="RYC71450.1"/>
    <property type="molecule type" value="Genomic_DNA"/>
</dbReference>
<dbReference type="PANTHER" id="PTHR34315">
    <property type="match status" value="1"/>
</dbReference>